<proteinExistence type="predicted"/>
<dbReference type="AlphaFoldDB" id="A0A1I5EXM6"/>
<gene>
    <name evidence="1" type="ORF">SAMN04489757_11154</name>
</gene>
<dbReference type="RefSeq" id="WP_091685965.1">
    <property type="nucleotide sequence ID" value="NZ_BAABFM010000085.1"/>
</dbReference>
<organism evidence="1 2">
    <name type="scientific">Anaerocolumna aminovalerica</name>
    <dbReference type="NCBI Taxonomy" id="1527"/>
    <lineage>
        <taxon>Bacteria</taxon>
        <taxon>Bacillati</taxon>
        <taxon>Bacillota</taxon>
        <taxon>Clostridia</taxon>
        <taxon>Lachnospirales</taxon>
        <taxon>Lachnospiraceae</taxon>
        <taxon>Anaerocolumna</taxon>
    </lineage>
</organism>
<sequence>MKGIKKFKNETCFKLKVELSIRKGEEVGCTFKKEEFCLKPFEARTIEFGNECNFLLNGIHIQTIDCEQCSETGLFTCKCHTPIDKLLNKNDLFKILIAAQSLVISGYCVK</sequence>
<dbReference type="OrthoDB" id="2046097at2"/>
<keyword evidence="2" id="KW-1185">Reference proteome</keyword>
<accession>A0A1I5EXM6</accession>
<evidence type="ECO:0000313" key="1">
    <source>
        <dbReference type="EMBL" id="SFO16136.1"/>
    </source>
</evidence>
<dbReference type="EMBL" id="FOWD01000011">
    <property type="protein sequence ID" value="SFO16136.1"/>
    <property type="molecule type" value="Genomic_DNA"/>
</dbReference>
<protein>
    <submittedName>
        <fullName evidence="1">Uncharacterized protein</fullName>
    </submittedName>
</protein>
<dbReference type="Proteomes" id="UP000198806">
    <property type="component" value="Unassembled WGS sequence"/>
</dbReference>
<name>A0A1I5EXM6_9FIRM</name>
<evidence type="ECO:0000313" key="2">
    <source>
        <dbReference type="Proteomes" id="UP000198806"/>
    </source>
</evidence>
<reference evidence="1 2" key="1">
    <citation type="submission" date="2016-10" db="EMBL/GenBank/DDBJ databases">
        <authorList>
            <person name="de Groot N.N."/>
        </authorList>
    </citation>
    <scope>NUCLEOTIDE SEQUENCE [LARGE SCALE GENOMIC DNA]</scope>
    <source>
        <strain evidence="1 2">DSM 1283</strain>
    </source>
</reference>